<dbReference type="RefSeq" id="XP_033425692.1">
    <property type="nucleotide sequence ID" value="XM_033572377.1"/>
</dbReference>
<dbReference type="AlphaFoldDB" id="A0A5M9MH80"/>
<dbReference type="EMBL" id="QUQM01000007">
    <property type="protein sequence ID" value="KAA8646331.1"/>
    <property type="molecule type" value="Genomic_DNA"/>
</dbReference>
<name>A0A5M9MH80_9EURO</name>
<sequence length="299" mass="35212">MLECKHPERSTKGPTRLQKLLQQQPDLDLREEFSKAGPAKAANSTESPSYSHKRDEAIYPQFYVALTTYWLICEAMRFAKICYYSRQTEENIVWDKIDALYHSRKILLEAIQTLEVYDFVGDYLIRQLEYAKLETFIQWVGNKEYLWPNNTTEFGWVRFLHDMRVVLTPADVVELLIFTCHWKQTSERKLAWGPEKKSDYLKQRLFFAYGFPGRVGEVDSRESPDTSYTVKDLESPIELMLQRYPAIPGQYWHKIWRDYRCNKWKTDARGKALLWKFSDQAIVDCLLELCGQAASSSLQ</sequence>
<dbReference type="Proteomes" id="UP000324241">
    <property type="component" value="Unassembled WGS sequence"/>
</dbReference>
<reference evidence="1 2" key="1">
    <citation type="submission" date="2019-08" db="EMBL/GenBank/DDBJ databases">
        <title>The genome sequence of a newly discovered highly antifungal drug resistant Aspergillus species, Aspergillus tanneri NIH 1004.</title>
        <authorList>
            <person name="Mounaud S."/>
            <person name="Singh I."/>
            <person name="Joardar V."/>
            <person name="Pakala S."/>
            <person name="Pakala S."/>
            <person name="Venepally P."/>
            <person name="Chung J.K."/>
            <person name="Losada L."/>
            <person name="Nierman W.C."/>
        </authorList>
    </citation>
    <scope>NUCLEOTIDE SEQUENCE [LARGE SCALE GENOMIC DNA]</scope>
    <source>
        <strain evidence="1 2">NIH1004</strain>
    </source>
</reference>
<accession>A0A5M9MH80</accession>
<evidence type="ECO:0000313" key="2">
    <source>
        <dbReference type="Proteomes" id="UP000324241"/>
    </source>
</evidence>
<evidence type="ECO:0000313" key="1">
    <source>
        <dbReference type="EMBL" id="KAA8646331.1"/>
    </source>
</evidence>
<proteinExistence type="predicted"/>
<comment type="caution">
    <text evidence="1">The sequence shown here is derived from an EMBL/GenBank/DDBJ whole genome shotgun (WGS) entry which is preliminary data.</text>
</comment>
<dbReference type="VEuPathDB" id="FungiDB:EYZ11_010784"/>
<dbReference type="GeneID" id="54330460"/>
<organism evidence="1 2">
    <name type="scientific">Aspergillus tanneri</name>
    <dbReference type="NCBI Taxonomy" id="1220188"/>
    <lineage>
        <taxon>Eukaryota</taxon>
        <taxon>Fungi</taxon>
        <taxon>Dikarya</taxon>
        <taxon>Ascomycota</taxon>
        <taxon>Pezizomycotina</taxon>
        <taxon>Eurotiomycetes</taxon>
        <taxon>Eurotiomycetidae</taxon>
        <taxon>Eurotiales</taxon>
        <taxon>Aspergillaceae</taxon>
        <taxon>Aspergillus</taxon>
        <taxon>Aspergillus subgen. Circumdati</taxon>
    </lineage>
</organism>
<gene>
    <name evidence="1" type="ORF">ATNIH1004_007758</name>
</gene>
<dbReference type="OrthoDB" id="5384804at2759"/>
<protein>
    <submittedName>
        <fullName evidence="1">Uncharacterized protein</fullName>
    </submittedName>
</protein>